<evidence type="ECO:0000256" key="3">
    <source>
        <dbReference type="SAM" id="MobiDB-lite"/>
    </source>
</evidence>
<dbReference type="OrthoDB" id="1919336at2759"/>
<dbReference type="AlphaFoldDB" id="A0A6A7ALZ9"/>
<sequence>MDMAMRDLEDRLARLGLNQYCQVFADEGFDNWEVLLDITECDLNHLGVKLGHRRKLQRAIAESRRQCFGQPLLSTPRSSSMSTGGDKCVKRKDRRHSKSDEHAPRQLSSALPMEEHDTYRQLEKDAKERYLAELAEYKGSPRFEAYERYTEAEGAEPLKGPSLSTGIPLSVVKPLHTHGFFVPSRKYLRSTVMQSQPPVKTLSCDPRQDARSSTEVKLLHRQLPPFATLFSYPTSVEYQKSIELRSRLPRGEIDHVPLLDQKDPSSSSVRGNNYRSVSWRK</sequence>
<evidence type="ECO:0000256" key="2">
    <source>
        <dbReference type="ARBA" id="ARBA00023242"/>
    </source>
</evidence>
<feature type="domain" description="SAM" evidence="4">
    <location>
        <begin position="3"/>
        <end position="66"/>
    </location>
</feature>
<dbReference type="InterPro" id="IPR051965">
    <property type="entry name" value="ChromReg_NeuronalGeneExpr"/>
</dbReference>
<dbReference type="Proteomes" id="UP000799423">
    <property type="component" value="Unassembled WGS sequence"/>
</dbReference>
<feature type="compositionally biased region" description="Polar residues" evidence="3">
    <location>
        <begin position="264"/>
        <end position="281"/>
    </location>
</feature>
<dbReference type="SUPFAM" id="SSF47769">
    <property type="entry name" value="SAM/Pointed domain"/>
    <property type="match status" value="1"/>
</dbReference>
<dbReference type="EMBL" id="MU006410">
    <property type="protein sequence ID" value="KAF2844156.1"/>
    <property type="molecule type" value="Genomic_DNA"/>
</dbReference>
<feature type="region of interest" description="Disordered" evidence="3">
    <location>
        <begin position="255"/>
        <end position="281"/>
    </location>
</feature>
<dbReference type="GO" id="GO:0010468">
    <property type="term" value="P:regulation of gene expression"/>
    <property type="evidence" value="ECO:0007669"/>
    <property type="project" value="TreeGrafter"/>
</dbReference>
<feature type="region of interest" description="Disordered" evidence="3">
    <location>
        <begin position="70"/>
        <end position="116"/>
    </location>
</feature>
<keyword evidence="6" id="KW-1185">Reference proteome</keyword>
<reference evidence="5" key="1">
    <citation type="submission" date="2020-01" db="EMBL/GenBank/DDBJ databases">
        <authorList>
            <consortium name="DOE Joint Genome Institute"/>
            <person name="Haridas S."/>
            <person name="Albert R."/>
            <person name="Binder M."/>
            <person name="Bloem J."/>
            <person name="Labutti K."/>
            <person name="Salamov A."/>
            <person name="Andreopoulos B."/>
            <person name="Baker S.E."/>
            <person name="Barry K."/>
            <person name="Bills G."/>
            <person name="Bluhm B.H."/>
            <person name="Cannon C."/>
            <person name="Castanera R."/>
            <person name="Culley D.E."/>
            <person name="Daum C."/>
            <person name="Ezra D."/>
            <person name="Gonzalez J.B."/>
            <person name="Henrissat B."/>
            <person name="Kuo A."/>
            <person name="Liang C."/>
            <person name="Lipzen A."/>
            <person name="Lutzoni F."/>
            <person name="Magnuson J."/>
            <person name="Mondo S."/>
            <person name="Nolan M."/>
            <person name="Ohm R."/>
            <person name="Pangilinan J."/>
            <person name="Park H.-J."/>
            <person name="Ramirez L."/>
            <person name="Alfaro M."/>
            <person name="Sun H."/>
            <person name="Tritt A."/>
            <person name="Yoshinaga Y."/>
            <person name="Zwiers L.-H."/>
            <person name="Turgeon B.G."/>
            <person name="Goodwin S.B."/>
            <person name="Spatafora J.W."/>
            <person name="Crous P.W."/>
            <person name="Grigoriev I.V."/>
        </authorList>
    </citation>
    <scope>NUCLEOTIDE SEQUENCE</scope>
    <source>
        <strain evidence="5">IPT5</strain>
    </source>
</reference>
<gene>
    <name evidence="5" type="ORF">T440DRAFT_527147</name>
</gene>
<evidence type="ECO:0000313" key="5">
    <source>
        <dbReference type="EMBL" id="KAF2844156.1"/>
    </source>
</evidence>
<dbReference type="CDD" id="cd09487">
    <property type="entry name" value="SAM_superfamily"/>
    <property type="match status" value="1"/>
</dbReference>
<proteinExistence type="predicted"/>
<dbReference type="SMART" id="SM00454">
    <property type="entry name" value="SAM"/>
    <property type="match status" value="1"/>
</dbReference>
<keyword evidence="2" id="KW-0539">Nucleus</keyword>
<dbReference type="PANTHER" id="PTHR46040">
    <property type="entry name" value="HIGH MOBILITY GROUP PROTEIN 2"/>
    <property type="match status" value="1"/>
</dbReference>
<feature type="compositionally biased region" description="Polar residues" evidence="3">
    <location>
        <begin position="72"/>
        <end position="83"/>
    </location>
</feature>
<organism evidence="5 6">
    <name type="scientific">Plenodomus tracheiphilus IPT5</name>
    <dbReference type="NCBI Taxonomy" id="1408161"/>
    <lineage>
        <taxon>Eukaryota</taxon>
        <taxon>Fungi</taxon>
        <taxon>Dikarya</taxon>
        <taxon>Ascomycota</taxon>
        <taxon>Pezizomycotina</taxon>
        <taxon>Dothideomycetes</taxon>
        <taxon>Pleosporomycetidae</taxon>
        <taxon>Pleosporales</taxon>
        <taxon>Pleosporineae</taxon>
        <taxon>Leptosphaeriaceae</taxon>
        <taxon>Plenodomus</taxon>
    </lineage>
</organism>
<dbReference type="GO" id="GO:0003677">
    <property type="term" value="F:DNA binding"/>
    <property type="evidence" value="ECO:0007669"/>
    <property type="project" value="UniProtKB-KW"/>
</dbReference>
<name>A0A6A7ALZ9_9PLEO</name>
<evidence type="ECO:0000259" key="4">
    <source>
        <dbReference type="PROSITE" id="PS50105"/>
    </source>
</evidence>
<accession>A0A6A7ALZ9</accession>
<evidence type="ECO:0000313" key="6">
    <source>
        <dbReference type="Proteomes" id="UP000799423"/>
    </source>
</evidence>
<dbReference type="InterPro" id="IPR001660">
    <property type="entry name" value="SAM"/>
</dbReference>
<protein>
    <recommendedName>
        <fullName evidence="4">SAM domain-containing protein</fullName>
    </recommendedName>
</protein>
<dbReference type="GO" id="GO:0005634">
    <property type="term" value="C:nucleus"/>
    <property type="evidence" value="ECO:0007669"/>
    <property type="project" value="TreeGrafter"/>
</dbReference>
<dbReference type="Gene3D" id="1.10.150.50">
    <property type="entry name" value="Transcription Factor, Ets-1"/>
    <property type="match status" value="1"/>
</dbReference>
<dbReference type="PANTHER" id="PTHR46040:SF3">
    <property type="entry name" value="HIGH MOBILITY GROUP PROTEIN 2"/>
    <property type="match status" value="1"/>
</dbReference>
<keyword evidence="1" id="KW-0238">DNA-binding</keyword>
<dbReference type="Pfam" id="PF00536">
    <property type="entry name" value="SAM_1"/>
    <property type="match status" value="1"/>
</dbReference>
<evidence type="ECO:0000256" key="1">
    <source>
        <dbReference type="ARBA" id="ARBA00023125"/>
    </source>
</evidence>
<dbReference type="InterPro" id="IPR013761">
    <property type="entry name" value="SAM/pointed_sf"/>
</dbReference>
<dbReference type="PROSITE" id="PS50105">
    <property type="entry name" value="SAM_DOMAIN"/>
    <property type="match status" value="1"/>
</dbReference>